<feature type="compositionally biased region" description="Basic residues" evidence="4">
    <location>
        <begin position="1377"/>
        <end position="1386"/>
    </location>
</feature>
<dbReference type="InterPro" id="IPR052416">
    <property type="entry name" value="GTF3C_component"/>
</dbReference>
<organism evidence="5 6">
    <name type="scientific">Oedothorax gibbosus</name>
    <dbReference type="NCBI Taxonomy" id="931172"/>
    <lineage>
        <taxon>Eukaryota</taxon>
        <taxon>Metazoa</taxon>
        <taxon>Ecdysozoa</taxon>
        <taxon>Arthropoda</taxon>
        <taxon>Chelicerata</taxon>
        <taxon>Arachnida</taxon>
        <taxon>Araneae</taxon>
        <taxon>Araneomorphae</taxon>
        <taxon>Entelegynae</taxon>
        <taxon>Araneoidea</taxon>
        <taxon>Linyphiidae</taxon>
        <taxon>Erigoninae</taxon>
        <taxon>Oedothorax</taxon>
    </lineage>
</organism>
<feature type="compositionally biased region" description="Polar residues" evidence="4">
    <location>
        <begin position="2333"/>
        <end position="2358"/>
    </location>
</feature>
<feature type="region of interest" description="Disordered" evidence="4">
    <location>
        <begin position="2135"/>
        <end position="2290"/>
    </location>
</feature>
<feature type="region of interest" description="Disordered" evidence="4">
    <location>
        <begin position="740"/>
        <end position="802"/>
    </location>
</feature>
<feature type="region of interest" description="Disordered" evidence="4">
    <location>
        <begin position="2308"/>
        <end position="2359"/>
    </location>
</feature>
<dbReference type="PANTHER" id="PTHR15052:SF2">
    <property type="entry name" value="GENERAL TRANSCRIPTION FACTOR 3C POLYPEPTIDE 2"/>
    <property type="match status" value="1"/>
</dbReference>
<feature type="compositionally biased region" description="Polar residues" evidence="4">
    <location>
        <begin position="1097"/>
        <end position="1107"/>
    </location>
</feature>
<feature type="compositionally biased region" description="Basic and acidic residues" evidence="4">
    <location>
        <begin position="22"/>
        <end position="33"/>
    </location>
</feature>
<feature type="region of interest" description="Disordered" evidence="4">
    <location>
        <begin position="943"/>
        <end position="1386"/>
    </location>
</feature>
<feature type="compositionally biased region" description="Basic residues" evidence="4">
    <location>
        <begin position="749"/>
        <end position="758"/>
    </location>
</feature>
<feature type="compositionally biased region" description="Polar residues" evidence="4">
    <location>
        <begin position="2135"/>
        <end position="2152"/>
    </location>
</feature>
<comment type="subcellular location">
    <subcellularLocation>
        <location evidence="1">Nucleus</location>
    </subcellularLocation>
</comment>
<dbReference type="PANTHER" id="PTHR15052">
    <property type="entry name" value="RNA POLYMERASE III TRANSCRIPTION INITIATION FACTOR COMPLEX SUBUNIT"/>
    <property type="match status" value="1"/>
</dbReference>
<evidence type="ECO:0000313" key="5">
    <source>
        <dbReference type="EMBL" id="KAG8182291.1"/>
    </source>
</evidence>
<dbReference type="SMART" id="SM00320">
    <property type="entry name" value="WD40"/>
    <property type="match status" value="3"/>
</dbReference>
<dbReference type="InterPro" id="IPR036322">
    <property type="entry name" value="WD40_repeat_dom_sf"/>
</dbReference>
<keyword evidence="3" id="KW-0539">Nucleus</keyword>
<accession>A0AAV6UF51</accession>
<feature type="compositionally biased region" description="Acidic residues" evidence="4">
    <location>
        <begin position="2178"/>
        <end position="2188"/>
    </location>
</feature>
<dbReference type="InterPro" id="IPR017956">
    <property type="entry name" value="AT_hook_DNA-bd_motif"/>
</dbReference>
<protein>
    <recommendedName>
        <fullName evidence="7">General transcription factor 3C polypeptide 2</fullName>
    </recommendedName>
</protein>
<evidence type="ECO:0000313" key="6">
    <source>
        <dbReference type="Proteomes" id="UP000827092"/>
    </source>
</evidence>
<evidence type="ECO:0000256" key="4">
    <source>
        <dbReference type="SAM" id="MobiDB-lite"/>
    </source>
</evidence>
<dbReference type="Pfam" id="PF00400">
    <property type="entry name" value="WD40"/>
    <property type="match status" value="1"/>
</dbReference>
<feature type="region of interest" description="Disordered" evidence="4">
    <location>
        <begin position="424"/>
        <end position="445"/>
    </location>
</feature>
<feature type="compositionally biased region" description="Basic and acidic residues" evidence="4">
    <location>
        <begin position="834"/>
        <end position="852"/>
    </location>
</feature>
<dbReference type="GO" id="GO:0003677">
    <property type="term" value="F:DNA binding"/>
    <property type="evidence" value="ECO:0007669"/>
    <property type="project" value="InterPro"/>
</dbReference>
<feature type="compositionally biased region" description="Polar residues" evidence="4">
    <location>
        <begin position="1021"/>
        <end position="1039"/>
    </location>
</feature>
<feature type="region of interest" description="Disordered" evidence="4">
    <location>
        <begin position="1"/>
        <end position="38"/>
    </location>
</feature>
<feature type="compositionally biased region" description="Polar residues" evidence="4">
    <location>
        <begin position="958"/>
        <end position="977"/>
    </location>
</feature>
<dbReference type="Proteomes" id="UP000827092">
    <property type="component" value="Unassembled WGS sequence"/>
</dbReference>
<dbReference type="SMART" id="SM00384">
    <property type="entry name" value="AT_hook"/>
    <property type="match status" value="5"/>
</dbReference>
<evidence type="ECO:0000256" key="1">
    <source>
        <dbReference type="ARBA" id="ARBA00004123"/>
    </source>
</evidence>
<feature type="compositionally biased region" description="Basic and acidic residues" evidence="4">
    <location>
        <begin position="992"/>
        <end position="1002"/>
    </location>
</feature>
<feature type="compositionally biased region" description="Polar residues" evidence="4">
    <location>
        <begin position="1424"/>
        <end position="1433"/>
    </location>
</feature>
<evidence type="ECO:0008006" key="7">
    <source>
        <dbReference type="Google" id="ProtNLM"/>
    </source>
</evidence>
<gene>
    <name evidence="5" type="ORF">JTE90_011109</name>
</gene>
<feature type="compositionally biased region" description="Polar residues" evidence="4">
    <location>
        <begin position="1348"/>
        <end position="1376"/>
    </location>
</feature>
<reference evidence="5 6" key="1">
    <citation type="journal article" date="2022" name="Nat. Ecol. Evol.">
        <title>A masculinizing supergene underlies an exaggerated male reproductive morph in a spider.</title>
        <authorList>
            <person name="Hendrickx F."/>
            <person name="De Corte Z."/>
            <person name="Sonet G."/>
            <person name="Van Belleghem S.M."/>
            <person name="Kostlbacher S."/>
            <person name="Vangestel C."/>
        </authorList>
    </citation>
    <scope>NUCLEOTIDE SEQUENCE [LARGE SCALE GENOMIC DNA]</scope>
    <source>
        <strain evidence="5">W744_W776</strain>
    </source>
</reference>
<feature type="compositionally biased region" description="Basic and acidic residues" evidence="4">
    <location>
        <begin position="764"/>
        <end position="777"/>
    </location>
</feature>
<feature type="region of interest" description="Disordered" evidence="4">
    <location>
        <begin position="1406"/>
        <end position="1494"/>
    </location>
</feature>
<feature type="region of interest" description="Disordered" evidence="4">
    <location>
        <begin position="348"/>
        <end position="390"/>
    </location>
</feature>
<dbReference type="GO" id="GO:0000127">
    <property type="term" value="C:transcription factor TFIIIC complex"/>
    <property type="evidence" value="ECO:0007669"/>
    <property type="project" value="TreeGrafter"/>
</dbReference>
<dbReference type="InterPro" id="IPR001680">
    <property type="entry name" value="WD40_rpt"/>
</dbReference>
<dbReference type="EMBL" id="JAFNEN010000470">
    <property type="protein sequence ID" value="KAG8182291.1"/>
    <property type="molecule type" value="Genomic_DNA"/>
</dbReference>
<feature type="compositionally biased region" description="Polar residues" evidence="4">
    <location>
        <begin position="1259"/>
        <end position="1313"/>
    </location>
</feature>
<feature type="compositionally biased region" description="Polar residues" evidence="4">
    <location>
        <begin position="2241"/>
        <end position="2290"/>
    </location>
</feature>
<keyword evidence="2" id="KW-0804">Transcription</keyword>
<feature type="compositionally biased region" description="Polar residues" evidence="4">
    <location>
        <begin position="71"/>
        <end position="105"/>
    </location>
</feature>
<feature type="compositionally biased region" description="Acidic residues" evidence="4">
    <location>
        <begin position="1470"/>
        <end position="1483"/>
    </location>
</feature>
<dbReference type="Gene3D" id="2.130.10.10">
    <property type="entry name" value="YVTN repeat-like/Quinoprotein amine dehydrogenase"/>
    <property type="match status" value="1"/>
</dbReference>
<dbReference type="GO" id="GO:0006383">
    <property type="term" value="P:transcription by RNA polymerase III"/>
    <property type="evidence" value="ECO:0007669"/>
    <property type="project" value="TreeGrafter"/>
</dbReference>
<sequence>METKGVEMEEASTSGTSKSLHLKKENELKKSSESKSNTKSLLEGICSDFQNIEVLSPKDKTPKASGLPGTSKANESSTPSSKITTGPSTSKENSISNHVNNDSNSQSFKAATNVQTEMQQSSLPKAIDSNAILSSSLAQVADAEIIQTADNQVSIVITNPRMIQVLKSEDGKHQYSALPQAVESIAESVVVEEAPDLAFQSEISAVAKDIVYDGHLTEAVPKKRKYQYSAITKGKQYSPISKGKTKAPVYKPKTDISKMRARRISAKMKAEWARLLAKKGSLVCPLQGCYQKYVTIANFVTHYKYCVGQTELKHCPYCSSLIFSDSKSMLHHMEVEHPDRVKEFKATLSDDEGSSHYDEEEEVQETPSQTEKRKLSFISKENQSPKGRKNTIFKSIARETEIENIKEFQKCVRFDDIVSKINSCDEVDTPNTSQRSLNSTYSKSPKERKRKVIVTGFVEEEKYFEDADEFLSQESKPQDDNFKLNTKSRLVLDLERYKQFNQHLKLTRDWSTTRKTYSRPRMSDSSLDSSFTSVQTVADCPKDDHQLDDLCLKVEKVEDDEELYYVGSPNELSVYDLQDPKAIHKTRPSLISEENSERKRVGILKEKIENKSQSESLIVAQPSVILPPSPEKLPEVKTTSPEKILNGIVLKEKKVPCYLRDAIAATSTPQSTPEVRKPVSKAGPIITYGKKVPVPEDAIKKEKLPVVDFDTLFKNSMKEMKLLREKTETLIKNSGEHLKENGIKQPVPVKRKRGRPRKNPIPAEQEHTSVATKEDGVKMVNGEQKNEPGQLDSKTKNLKNSQARAYIKSKRQKSIKNLNSRRVYQSHILANKDQGLENKDQQSLDNTTDKPVDSANIDTNATATEPLCVHSAQMETGLDKNLPNHGSQGEEVSAKITVPQSTEAVVLNSSTQPVKRRRGRPKKIVSNENLHLSVVSADNSQSEISQLKTVPSDAEQAEVQQADKQPEITNASGPSEVTETDLPSEVVSAEQSEIKETGEHSEIPQNTAEVKETDLLPEAVQNHSEQSSAVKEIPQQSDAENADTEQPGAVQTAAEQPGTVQTAANQLEAVQVDVEQSKAMDTDSGYSEALKEGAQSEVVQTSALQSDTEQKNDLKSTNSLPNDTKSDEGHILTSAVKSNETQSESVQSGAVQNVTIQSDTDNSVSAPLISTCPDGQSDLVVSDTKKESEAPLRKSLRNRSKSSTHSNTAFVFPTIKKEPTIKNTEQTPPGQPRRPGRPRKYPPKVDLNASVDNKAVQKGNLNSQPGDLSQNEEMNSTIDEQSLQNYLNTSVGKQMDESMQSVTDQENQDSDQAPPQKKKGRPRKIVQTTPVQTEPAPVKRRGRPRKSLPQTPVVPSTQQNSSEASVLEDTASQTALRKSRKGRPVKCVHYEALNSLATTRGVIQEKAVASSDSKNLEATEAVATENNKNTADPSQCPKPEKFILPPKKRKISGEDENVNLSKEESKDPDYFDSEDMSESDSEVEYTKKSKRRSEELEDYIPEKKYKKKKKKFGSHKISTASPMKPNYEFLSNFTGSVYEEKELYLNIKPLHCMFAILNDEELKEYMPPVESISMKLGTTNGNSWTKLNCFESLSDDASKYITFFAGGPISAAAFCPTPHNKISNQYIALSTHYSFLNINYASIKSHKGLIQIYNLGNLQDMSCPPVLELALCHKHAVVTDMKWCPRGCYQEPVSSNRHLSALPRLGLLAVASSDSYVRIFAIPHPQYLTALVHKRYSLPFMKFSPSVVLEPMCGSTRPAIATSVTWANTPDCEQIAVGYGNGMIGVWLINTTHSILLTDDTPMVKTIIPYMVFQAHGTPITSLQFAPLQNCRFLVSSGFDKTLKFFDLMDTSIPFCSAKRGCAINCQWSSSLCGAFVSLHDGITFKGSNYYKDAGTEEFPTQTISGSISSLTKSCVSDAVSVLATADMKGSVSVKFVAKQALCGSDPGKLPPLHTYKLFKTEIVSFENVSENDVKDFISHIKDVVDIADGLTTQIEDESNTFQVSNVVDQLLTAAVENTNSLHVSEVMEDLLTTSVCNSNALLQAEQSVDQTSSKENFASQCSEEESEILANIVDKLVETTSEGVNNLETSETAMEKDVSKIKKDSDNEVAETLQSHSKLEINSSDVNICVNKQDSETTGASKDISTTNNQENKVEENSVVLEPVEGEEELDSKTVSEMEELFDDDSFSSEGFDSDKESDIASDEELNFSDDSMMSECSLSSKSSESSYLSDNPMDESVDDSIQTVEPTCNLNPQDSSLTSESVESKFITTSSDLPDSQNSEPISSATSNHSPLIDLCIQDSEPNHTITSVDSTKDCVNASEQEKSSISSDSTLTNDNESSQPIQSTNNTLPSDSTSMEVDDCKISSIGLEVGISDGEEVVVSNTLPADSTDNVEILTEDKSDPTADVCSPMETDSVAESALTSEDATKHLEPSIHQFYKQQTRTSKPYLQPCKPVNETSVNNVEKANNIEDEMVDADGKACNNPLSYEEIVSSHGIAFKDFHLGKAAESSLTNEEEGEKLPGLEQNNISSVNTIIWNPNHGCEYWLFSAGNSGIARLCCVSEINVPERLTRRKQT</sequence>
<dbReference type="SUPFAM" id="SSF50978">
    <property type="entry name" value="WD40 repeat-like"/>
    <property type="match status" value="1"/>
</dbReference>
<name>A0AAV6UF51_9ARAC</name>
<evidence type="ECO:0000256" key="2">
    <source>
        <dbReference type="ARBA" id="ARBA00023163"/>
    </source>
</evidence>
<feature type="region of interest" description="Disordered" evidence="4">
    <location>
        <begin position="829"/>
        <end position="853"/>
    </location>
</feature>
<comment type="caution">
    <text evidence="5">The sequence shown here is derived from an EMBL/GenBank/DDBJ whole genome shotgun (WGS) entry which is preliminary data.</text>
</comment>
<feature type="region of interest" description="Disordered" evidence="4">
    <location>
        <begin position="51"/>
        <end position="105"/>
    </location>
</feature>
<feature type="compositionally biased region" description="Polar residues" evidence="4">
    <location>
        <begin position="1135"/>
        <end position="1165"/>
    </location>
</feature>
<evidence type="ECO:0000256" key="3">
    <source>
        <dbReference type="ARBA" id="ARBA00023242"/>
    </source>
</evidence>
<feature type="compositionally biased region" description="Basic and acidic residues" evidence="4">
    <location>
        <begin position="1183"/>
        <end position="1192"/>
    </location>
</feature>
<dbReference type="InterPro" id="IPR015943">
    <property type="entry name" value="WD40/YVTN_repeat-like_dom_sf"/>
</dbReference>
<proteinExistence type="predicted"/>
<feature type="compositionally biased region" description="Polar residues" evidence="4">
    <location>
        <begin position="429"/>
        <end position="443"/>
    </location>
</feature>
<feature type="compositionally biased region" description="Low complexity" evidence="4">
    <location>
        <begin position="2210"/>
        <end position="2231"/>
    </location>
</feature>
<dbReference type="GO" id="GO:0005634">
    <property type="term" value="C:nucleus"/>
    <property type="evidence" value="ECO:0007669"/>
    <property type="project" value="UniProtKB-SubCell"/>
</dbReference>
<keyword evidence="6" id="KW-1185">Reference proteome</keyword>